<evidence type="ECO:0000256" key="1">
    <source>
        <dbReference type="ARBA" id="ARBA00022722"/>
    </source>
</evidence>
<keyword evidence="2" id="KW-0378">Hydrolase</keyword>
<dbReference type="PANTHER" id="PTHR23044:SF61">
    <property type="entry name" value="3'-5' EXORIBONUCLEASE 1-RELATED"/>
    <property type="match status" value="1"/>
</dbReference>
<dbReference type="InterPro" id="IPR051274">
    <property type="entry name" value="3-5_Exoribonuclease"/>
</dbReference>
<gene>
    <name evidence="5" type="ORF">OEV98_15820</name>
</gene>
<dbReference type="AlphaFoldDB" id="A0AAE3IWR0"/>
<dbReference type="RefSeq" id="WP_263074326.1">
    <property type="nucleotide sequence ID" value="NZ_JAOUSF010000006.1"/>
</dbReference>
<accession>A0AAE3IWR0</accession>
<dbReference type="GO" id="GO:0000175">
    <property type="term" value="F:3'-5'-RNA exonuclease activity"/>
    <property type="evidence" value="ECO:0007669"/>
    <property type="project" value="InterPro"/>
</dbReference>
<evidence type="ECO:0000313" key="5">
    <source>
        <dbReference type="EMBL" id="MCU9615003.1"/>
    </source>
</evidence>
<dbReference type="SUPFAM" id="SSF53098">
    <property type="entry name" value="Ribonuclease H-like"/>
    <property type="match status" value="1"/>
</dbReference>
<evidence type="ECO:0000256" key="2">
    <source>
        <dbReference type="ARBA" id="ARBA00022801"/>
    </source>
</evidence>
<dbReference type="CDD" id="cd06133">
    <property type="entry name" value="ERI-1_3'hExo_like"/>
    <property type="match status" value="1"/>
</dbReference>
<sequence>MRYIVFDLEWNSTFQNGKLYSQEITEIGAVEVSEVDGILVIGRQFHSFVRPLHSVSKKIKSLTNLKEPDTWLAARFPKVMDQFYKWLGNQSFILCSWGEEDRKVLLHNLSFHQLSANKFQYYYNVQSAFSPLVNQQKGNQIGLMTAIKSLGLMFDGNPHRSIDDAYNTAKVLIKAHKQLSINPVPLIEKLELDIEYNNKVNELKKLRRKFNLHYEDLSLLVGRSKEELEQIESFQLTIKKKEIKRLVNSLYMFKNETLEKR</sequence>
<dbReference type="InterPro" id="IPR012337">
    <property type="entry name" value="RNaseH-like_sf"/>
</dbReference>
<dbReference type="Gene3D" id="3.30.420.10">
    <property type="entry name" value="Ribonuclease H-like superfamily/Ribonuclease H"/>
    <property type="match status" value="1"/>
</dbReference>
<dbReference type="Pfam" id="PF00929">
    <property type="entry name" value="RNase_T"/>
    <property type="match status" value="1"/>
</dbReference>
<keyword evidence="1" id="KW-0540">Nuclease</keyword>
<dbReference type="SMART" id="SM00479">
    <property type="entry name" value="EXOIII"/>
    <property type="match status" value="1"/>
</dbReference>
<evidence type="ECO:0000256" key="3">
    <source>
        <dbReference type="ARBA" id="ARBA00022839"/>
    </source>
</evidence>
<dbReference type="PANTHER" id="PTHR23044">
    <property type="entry name" value="3'-5' EXONUCLEASE ERI1-RELATED"/>
    <property type="match status" value="1"/>
</dbReference>
<proteinExistence type="predicted"/>
<name>A0AAE3IWR0_9BACI</name>
<dbReference type="GO" id="GO:0003676">
    <property type="term" value="F:nucleic acid binding"/>
    <property type="evidence" value="ECO:0007669"/>
    <property type="project" value="InterPro"/>
</dbReference>
<keyword evidence="6" id="KW-1185">Reference proteome</keyword>
<dbReference type="InterPro" id="IPR036397">
    <property type="entry name" value="RNaseH_sf"/>
</dbReference>
<evidence type="ECO:0000259" key="4">
    <source>
        <dbReference type="SMART" id="SM00479"/>
    </source>
</evidence>
<dbReference type="InterPro" id="IPR047201">
    <property type="entry name" value="ERI-1_3'hExo-like"/>
</dbReference>
<dbReference type="InterPro" id="IPR013520">
    <property type="entry name" value="Ribonucl_H"/>
</dbReference>
<comment type="caution">
    <text evidence="5">The sequence shown here is derived from an EMBL/GenBank/DDBJ whole genome shotgun (WGS) entry which is preliminary data.</text>
</comment>
<reference evidence="5" key="1">
    <citation type="submission" date="2022-10" db="EMBL/GenBank/DDBJ databases">
        <title>Description of Fervidibacillus gen. nov. in the family Fervidibacillaceae fam. nov. with two species, Fervidibacillus albus sp. nov., and Fervidibacillus halotolerans sp. nov., isolated from tidal flat sediments.</title>
        <authorList>
            <person name="Kwon K.K."/>
            <person name="Yang S.-H."/>
        </authorList>
    </citation>
    <scope>NUCLEOTIDE SEQUENCE</scope>
    <source>
        <strain evidence="5">JCM 19140</strain>
    </source>
</reference>
<dbReference type="EMBL" id="JAOUSF010000006">
    <property type="protein sequence ID" value="MCU9615003.1"/>
    <property type="molecule type" value="Genomic_DNA"/>
</dbReference>
<keyword evidence="3 5" id="KW-0269">Exonuclease</keyword>
<evidence type="ECO:0000313" key="6">
    <source>
        <dbReference type="Proteomes" id="UP001209318"/>
    </source>
</evidence>
<protein>
    <submittedName>
        <fullName evidence="5">Exonuclease domain-containing protein</fullName>
    </submittedName>
</protein>
<feature type="domain" description="Exonuclease" evidence="4">
    <location>
        <begin position="2"/>
        <end position="181"/>
    </location>
</feature>
<dbReference type="Proteomes" id="UP001209318">
    <property type="component" value="Unassembled WGS sequence"/>
</dbReference>
<organism evidence="5 6">
    <name type="scientific">Perspicuibacillus lycopersici</name>
    <dbReference type="NCBI Taxonomy" id="1325689"/>
    <lineage>
        <taxon>Bacteria</taxon>
        <taxon>Bacillati</taxon>
        <taxon>Bacillota</taxon>
        <taxon>Bacilli</taxon>
        <taxon>Bacillales</taxon>
        <taxon>Bacillaceae</taxon>
        <taxon>Perspicuibacillus</taxon>
    </lineage>
</organism>